<name>A0A2P2JM18_RHIMU</name>
<keyword evidence="1" id="KW-0472">Membrane</keyword>
<reference evidence="1" key="1">
    <citation type="submission" date="2018-02" db="EMBL/GenBank/DDBJ databases">
        <title>Rhizophora mucronata_Transcriptome.</title>
        <authorList>
            <person name="Meera S.P."/>
            <person name="Sreeshan A."/>
            <person name="Augustine A."/>
        </authorList>
    </citation>
    <scope>NUCLEOTIDE SEQUENCE</scope>
    <source>
        <tissue evidence="1">Leaf</tissue>
    </source>
</reference>
<keyword evidence="1" id="KW-0812">Transmembrane</keyword>
<accession>A0A2P2JM18</accession>
<sequence length="76" mass="9060">MIANMKKVLKSRKREYLDDGKASPVKELQLHKSTYWIYHSNQIMLLLLDPQQSERSPCHREIPLMDECKRWVLCTS</sequence>
<dbReference type="AlphaFoldDB" id="A0A2P2JM18"/>
<proteinExistence type="predicted"/>
<protein>
    <submittedName>
        <fullName evidence="1">Transmembrane protein 256 homolog</fullName>
    </submittedName>
</protein>
<organism evidence="1">
    <name type="scientific">Rhizophora mucronata</name>
    <name type="common">Asiatic mangrove</name>
    <dbReference type="NCBI Taxonomy" id="61149"/>
    <lineage>
        <taxon>Eukaryota</taxon>
        <taxon>Viridiplantae</taxon>
        <taxon>Streptophyta</taxon>
        <taxon>Embryophyta</taxon>
        <taxon>Tracheophyta</taxon>
        <taxon>Spermatophyta</taxon>
        <taxon>Magnoliopsida</taxon>
        <taxon>eudicotyledons</taxon>
        <taxon>Gunneridae</taxon>
        <taxon>Pentapetalae</taxon>
        <taxon>rosids</taxon>
        <taxon>fabids</taxon>
        <taxon>Malpighiales</taxon>
        <taxon>Rhizophoraceae</taxon>
        <taxon>Rhizophora</taxon>
    </lineage>
</organism>
<evidence type="ECO:0000313" key="1">
    <source>
        <dbReference type="EMBL" id="MBW94520.1"/>
    </source>
</evidence>
<dbReference type="EMBL" id="GGEC01014037">
    <property type="protein sequence ID" value="MBW94520.1"/>
    <property type="molecule type" value="Transcribed_RNA"/>
</dbReference>